<dbReference type="InterPro" id="IPR020422">
    <property type="entry name" value="TYR_PHOSPHATASE_DUAL_dom"/>
</dbReference>
<dbReference type="InterPro" id="IPR000387">
    <property type="entry name" value="Tyr_Pase_dom"/>
</dbReference>
<dbReference type="SMART" id="SM00404">
    <property type="entry name" value="PTPc_motif"/>
    <property type="match status" value="1"/>
</dbReference>
<sequence>MSLATPALIEFEDLRFYIVDCPTESTLPIYLQKFTELNVNHVARVCDSTYNANRLESAGIRVHDWPFEDGGLPPLAITKQWLALMEKHQAEVLDARATGAPLPAIAVHCVAGLGRAPVFVCIALIEHGMDPLDAIDYVRQCRRGALNSRQVDFLARYKRFRRNAFRDRVRRLLRLDPR</sequence>
<keyword evidence="3" id="KW-0488">Methylation</keyword>
<proteinExistence type="inferred from homology"/>
<gene>
    <name evidence="12" type="ORF">SYNPS1DRAFT_15864</name>
</gene>
<evidence type="ECO:0000256" key="9">
    <source>
        <dbReference type="ARBA" id="ARBA00051722"/>
    </source>
</evidence>
<dbReference type="PROSITE" id="PS50056">
    <property type="entry name" value="TYR_PHOSPHATASE_2"/>
    <property type="match status" value="1"/>
</dbReference>
<dbReference type="Pfam" id="PF00102">
    <property type="entry name" value="Y_phosphatase"/>
    <property type="match status" value="1"/>
</dbReference>
<evidence type="ECO:0000256" key="6">
    <source>
        <dbReference type="ARBA" id="ARBA00023157"/>
    </source>
</evidence>
<dbReference type="Proteomes" id="UP000278143">
    <property type="component" value="Unassembled WGS sequence"/>
</dbReference>
<organism evidence="12 13">
    <name type="scientific">Syncephalis pseudoplumigaleata</name>
    <dbReference type="NCBI Taxonomy" id="1712513"/>
    <lineage>
        <taxon>Eukaryota</taxon>
        <taxon>Fungi</taxon>
        <taxon>Fungi incertae sedis</taxon>
        <taxon>Zoopagomycota</taxon>
        <taxon>Zoopagomycotina</taxon>
        <taxon>Zoopagomycetes</taxon>
        <taxon>Zoopagales</taxon>
        <taxon>Piptocephalidaceae</taxon>
        <taxon>Syncephalis</taxon>
    </lineage>
</organism>
<feature type="domain" description="Tyrosine-protein phosphatase" evidence="10">
    <location>
        <begin position="5"/>
        <end position="166"/>
    </location>
</feature>
<reference evidence="13" key="1">
    <citation type="journal article" date="2018" name="Nat. Microbiol.">
        <title>Leveraging single-cell genomics to expand the fungal tree of life.</title>
        <authorList>
            <person name="Ahrendt S.R."/>
            <person name="Quandt C.A."/>
            <person name="Ciobanu D."/>
            <person name="Clum A."/>
            <person name="Salamov A."/>
            <person name="Andreopoulos B."/>
            <person name="Cheng J.F."/>
            <person name="Woyke T."/>
            <person name="Pelin A."/>
            <person name="Henrissat B."/>
            <person name="Reynolds N.K."/>
            <person name="Benny G.L."/>
            <person name="Smith M.E."/>
            <person name="James T.Y."/>
            <person name="Grigoriev I.V."/>
        </authorList>
    </citation>
    <scope>NUCLEOTIDE SEQUENCE [LARGE SCALE GENOMIC DNA]</scope>
    <source>
        <strain evidence="13">Benny S71-1</strain>
    </source>
</reference>
<evidence type="ECO:0000256" key="5">
    <source>
        <dbReference type="ARBA" id="ARBA00022912"/>
    </source>
</evidence>
<evidence type="ECO:0000256" key="3">
    <source>
        <dbReference type="ARBA" id="ARBA00022481"/>
    </source>
</evidence>
<protein>
    <recommendedName>
        <fullName evidence="2">protein-tyrosine-phosphatase</fullName>
        <ecNumber evidence="2">3.1.3.48</ecNumber>
    </recommendedName>
</protein>
<dbReference type="Gene3D" id="3.90.190.10">
    <property type="entry name" value="Protein tyrosine phosphatase superfamily"/>
    <property type="match status" value="1"/>
</dbReference>
<name>A0A4P9YYV8_9FUNG</name>
<keyword evidence="13" id="KW-1185">Reference proteome</keyword>
<evidence type="ECO:0000256" key="1">
    <source>
        <dbReference type="ARBA" id="ARBA00009580"/>
    </source>
</evidence>
<keyword evidence="5" id="KW-0904">Protein phosphatase</keyword>
<evidence type="ECO:0000256" key="7">
    <source>
        <dbReference type="ARBA" id="ARBA00023288"/>
    </source>
</evidence>
<dbReference type="InterPro" id="IPR029021">
    <property type="entry name" value="Prot-tyrosine_phosphatase-like"/>
</dbReference>
<dbReference type="AlphaFoldDB" id="A0A4P9YYV8"/>
<dbReference type="PROSITE" id="PS50054">
    <property type="entry name" value="TYR_PHOSPHATASE_DUAL"/>
    <property type="match status" value="1"/>
</dbReference>
<evidence type="ECO:0000313" key="13">
    <source>
        <dbReference type="Proteomes" id="UP000278143"/>
    </source>
</evidence>
<feature type="domain" description="Tyrosine specific protein phosphatases" evidence="11">
    <location>
        <begin position="79"/>
        <end position="153"/>
    </location>
</feature>
<evidence type="ECO:0000256" key="2">
    <source>
        <dbReference type="ARBA" id="ARBA00013064"/>
    </source>
</evidence>
<dbReference type="SUPFAM" id="SSF52799">
    <property type="entry name" value="(Phosphotyrosine protein) phosphatases II"/>
    <property type="match status" value="1"/>
</dbReference>
<comment type="catalytic activity">
    <reaction evidence="9">
        <text>O-phospho-L-tyrosyl-[protein] + H2O = L-tyrosyl-[protein] + phosphate</text>
        <dbReference type="Rhea" id="RHEA:10684"/>
        <dbReference type="Rhea" id="RHEA-COMP:10136"/>
        <dbReference type="Rhea" id="RHEA-COMP:20101"/>
        <dbReference type="ChEBI" id="CHEBI:15377"/>
        <dbReference type="ChEBI" id="CHEBI:43474"/>
        <dbReference type="ChEBI" id="CHEBI:46858"/>
        <dbReference type="ChEBI" id="CHEBI:61978"/>
        <dbReference type="EC" id="3.1.3.48"/>
    </reaction>
</comment>
<accession>A0A4P9YYV8</accession>
<dbReference type="InterPro" id="IPR050561">
    <property type="entry name" value="PTP"/>
</dbReference>
<dbReference type="FunFam" id="3.90.190.10:FF:000086">
    <property type="entry name" value="Protein tyrosine phosphatase-like protein"/>
    <property type="match status" value="1"/>
</dbReference>
<comment type="similarity">
    <text evidence="1">Belongs to the protein-tyrosine phosphatase family.</text>
</comment>
<dbReference type="PANTHER" id="PTHR23339">
    <property type="entry name" value="TYROSINE SPECIFIC PROTEIN PHOSPHATASE AND DUAL SPECIFICITY PROTEIN PHOSPHATASE"/>
    <property type="match status" value="1"/>
</dbReference>
<dbReference type="GO" id="GO:0005737">
    <property type="term" value="C:cytoplasm"/>
    <property type="evidence" value="ECO:0007669"/>
    <property type="project" value="UniProtKB-ARBA"/>
</dbReference>
<evidence type="ECO:0000256" key="8">
    <source>
        <dbReference type="ARBA" id="ARBA00023289"/>
    </source>
</evidence>
<dbReference type="OrthoDB" id="5632at2759"/>
<keyword evidence="7" id="KW-0449">Lipoprotein</keyword>
<dbReference type="InterPro" id="IPR003595">
    <property type="entry name" value="Tyr_Pase_cat"/>
</dbReference>
<dbReference type="EC" id="3.1.3.48" evidence="2"/>
<dbReference type="GO" id="GO:0004725">
    <property type="term" value="F:protein tyrosine phosphatase activity"/>
    <property type="evidence" value="ECO:0007669"/>
    <property type="project" value="UniProtKB-EC"/>
</dbReference>
<keyword evidence="8" id="KW-0636">Prenylation</keyword>
<dbReference type="EMBL" id="KZ989806">
    <property type="protein sequence ID" value="RKP25297.1"/>
    <property type="molecule type" value="Genomic_DNA"/>
</dbReference>
<evidence type="ECO:0000313" key="12">
    <source>
        <dbReference type="EMBL" id="RKP25297.1"/>
    </source>
</evidence>
<dbReference type="InterPro" id="IPR000242">
    <property type="entry name" value="PTP_cat"/>
</dbReference>
<evidence type="ECO:0000259" key="10">
    <source>
        <dbReference type="PROSITE" id="PS50054"/>
    </source>
</evidence>
<keyword evidence="6" id="KW-1015">Disulfide bond</keyword>
<keyword evidence="4" id="KW-0378">Hydrolase</keyword>
<evidence type="ECO:0000259" key="11">
    <source>
        <dbReference type="PROSITE" id="PS50056"/>
    </source>
</evidence>
<evidence type="ECO:0000256" key="4">
    <source>
        <dbReference type="ARBA" id="ARBA00022801"/>
    </source>
</evidence>